<dbReference type="InterPro" id="IPR029044">
    <property type="entry name" value="Nucleotide-diphossugar_trans"/>
</dbReference>
<dbReference type="PANTHER" id="PTHR12726:SF0">
    <property type="entry name" value="CERAMIDE GLUCOSYLTRANSFERASE"/>
    <property type="match status" value="1"/>
</dbReference>
<keyword evidence="9 16" id="KW-0812">Transmembrane</keyword>
<dbReference type="GO" id="GO:0008120">
    <property type="term" value="F:ceramide glucosyltransferase activity"/>
    <property type="evidence" value="ECO:0007669"/>
    <property type="project" value="UniProtKB-EC"/>
</dbReference>
<evidence type="ECO:0000256" key="11">
    <source>
        <dbReference type="ARBA" id="ARBA00023136"/>
    </source>
</evidence>
<evidence type="ECO:0000313" key="18">
    <source>
        <dbReference type="EMBL" id="TPX08270.1"/>
    </source>
</evidence>
<protein>
    <recommendedName>
        <fullName evidence="6">Ceramide glucosyltransferase</fullName>
        <ecNumber evidence="5">2.4.1.80</ecNumber>
    </recommendedName>
    <alternativeName>
        <fullName evidence="13">Glucosylceramide synthase</fullName>
    </alternativeName>
    <alternativeName>
        <fullName evidence="14">UDP-glucose ceramide glucosyltransferase</fullName>
    </alternativeName>
    <alternativeName>
        <fullName evidence="12">UDP-glucose:N-acylsphingosine D-glucosyltransferase</fullName>
    </alternativeName>
</protein>
<evidence type="ECO:0000256" key="10">
    <source>
        <dbReference type="ARBA" id="ARBA00022989"/>
    </source>
</evidence>
<evidence type="ECO:0000256" key="4">
    <source>
        <dbReference type="ARBA" id="ARBA00006739"/>
    </source>
</evidence>
<keyword evidence="10 16" id="KW-1133">Transmembrane helix</keyword>
<evidence type="ECO:0000256" key="6">
    <source>
        <dbReference type="ARBA" id="ARBA00019988"/>
    </source>
</evidence>
<evidence type="ECO:0000256" key="9">
    <source>
        <dbReference type="ARBA" id="ARBA00022692"/>
    </source>
</evidence>
<dbReference type="PANTHER" id="PTHR12726">
    <property type="entry name" value="CERAMIDE GLUCOSYLTRANSFERASE"/>
    <property type="match status" value="1"/>
</dbReference>
<dbReference type="GeneID" id="41969281"/>
<evidence type="ECO:0000256" key="16">
    <source>
        <dbReference type="SAM" id="Phobius"/>
    </source>
</evidence>
<evidence type="ECO:0000256" key="15">
    <source>
        <dbReference type="SAM" id="MobiDB-lite"/>
    </source>
</evidence>
<dbReference type="AlphaFoldDB" id="A0A507ATK3"/>
<dbReference type="GO" id="GO:0006679">
    <property type="term" value="P:glucosylceramide biosynthetic process"/>
    <property type="evidence" value="ECO:0007669"/>
    <property type="project" value="TreeGrafter"/>
</dbReference>
<dbReference type="InterPro" id="IPR025993">
    <property type="entry name" value="Ceramide_glucosylTrfase"/>
</dbReference>
<reference evidence="17 19" key="1">
    <citation type="submission" date="2019-06" db="EMBL/GenBank/DDBJ databases">
        <title>Draft genome sequence of the filamentous fungus Phialemoniopsis curvata isolated from diesel fuel.</title>
        <authorList>
            <person name="Varaljay V.A."/>
            <person name="Lyon W.J."/>
            <person name="Crouch A.L."/>
            <person name="Drake C.E."/>
            <person name="Hollomon J.M."/>
            <person name="Nadeau L.J."/>
            <person name="Nunn H.S."/>
            <person name="Stevenson B.S."/>
            <person name="Bojanowski C.L."/>
            <person name="Crookes-Goodson W.J."/>
        </authorList>
    </citation>
    <scope>NUCLEOTIDE SEQUENCE [LARGE SCALE GENOMIC DNA]</scope>
    <source>
        <strain evidence="17 19">D216</strain>
    </source>
</reference>
<evidence type="ECO:0000313" key="17">
    <source>
        <dbReference type="EMBL" id="TPX08259.1"/>
    </source>
</evidence>
<feature type="transmembrane region" description="Helical" evidence="16">
    <location>
        <begin position="12"/>
        <end position="37"/>
    </location>
</feature>
<evidence type="ECO:0000256" key="12">
    <source>
        <dbReference type="ARBA" id="ARBA00031017"/>
    </source>
</evidence>
<comment type="similarity">
    <text evidence="4">Belongs to the glycosyltransferase 2 family.</text>
</comment>
<name>A0A507ATK3_9PEZI</name>
<keyword evidence="8" id="KW-0808">Transferase</keyword>
<dbReference type="EMBL" id="SKBQ01000007">
    <property type="protein sequence ID" value="TPX08259.1"/>
    <property type="molecule type" value="Genomic_DNA"/>
</dbReference>
<proteinExistence type="inferred from homology"/>
<comment type="pathway">
    <text evidence="2">Lipid metabolism; sphingolipid metabolism.</text>
</comment>
<feature type="compositionally biased region" description="Basic and acidic residues" evidence="15">
    <location>
        <begin position="523"/>
        <end position="534"/>
    </location>
</feature>
<keyword evidence="7" id="KW-0328">Glycosyltransferase</keyword>
<dbReference type="RefSeq" id="XP_030989970.1">
    <property type="nucleotide sequence ID" value="XM_031135957.1"/>
</dbReference>
<evidence type="ECO:0000256" key="1">
    <source>
        <dbReference type="ARBA" id="ARBA00004141"/>
    </source>
</evidence>
<dbReference type="STRING" id="1093900.A0A507ATK3"/>
<accession>A0A507ATK3</accession>
<dbReference type="SUPFAM" id="SSF53448">
    <property type="entry name" value="Nucleotide-diphospho-sugar transferases"/>
    <property type="match status" value="1"/>
</dbReference>
<dbReference type="UniPathway" id="UPA00222"/>
<comment type="pathway">
    <text evidence="3">Sphingolipid metabolism.</text>
</comment>
<feature type="transmembrane region" description="Helical" evidence="16">
    <location>
        <begin position="407"/>
        <end position="425"/>
    </location>
</feature>
<gene>
    <name evidence="17" type="ORF">E0L32_001834</name>
    <name evidence="18" type="ORF">E0L32_001845</name>
</gene>
<sequence length="534" mass="58978">MSDLQASPPIVLGAAYICAVWACTVIGVQLVGISTLFRTCSSPPPRPISPSLDDAQVPHITIIRPVKGLEPGLYDCLASTFRQVYPRQKLSLRLCVASPDDPAIPTIKRVIADFPGLDSRLLIETEDPRLRGSHGALDHLGPNPKIRNISRAYREARGDLVWIVDCNVWVGRGVAGRMVDKLCGFGPRGQIHTPFKFVHQLPLVVDVDVPDHQPIPETRRPLSPDSDPDSGLRDGLRPGRGAGGRLEEMFMATTHAKFYSAINIVGVAPCVVGKSNMFRKSHLERLTDPAQNPILSPAEACRGRGLDFFSSIICEDHLIGDLLWRSSLPGFANHGLVYGDVAIQPMAGMSIAAYVARRVRWLRVRKWTVIAATLVEPGVESVLCCLYLAFAMTTIPWVHLHTGLPQTWAAMGALWLAALSVWMLADRCVYIRLHACRSVERDDFTPAFARGGQHRPFGCWLLAWLGRELLALPIWTWAVLLGATVNWRGEEFRVRTDMSVVRINAKQVDDSSRAVRSANGHAQSDRWGSKDRVD</sequence>
<evidence type="ECO:0000256" key="3">
    <source>
        <dbReference type="ARBA" id="ARBA00004991"/>
    </source>
</evidence>
<comment type="caution">
    <text evidence="17">The sequence shown here is derived from an EMBL/GenBank/DDBJ whole genome shotgun (WGS) entry which is preliminary data.</text>
</comment>
<evidence type="ECO:0000256" key="7">
    <source>
        <dbReference type="ARBA" id="ARBA00022676"/>
    </source>
</evidence>
<organism evidence="17 19">
    <name type="scientific">Thyridium curvatum</name>
    <dbReference type="NCBI Taxonomy" id="1093900"/>
    <lineage>
        <taxon>Eukaryota</taxon>
        <taxon>Fungi</taxon>
        <taxon>Dikarya</taxon>
        <taxon>Ascomycota</taxon>
        <taxon>Pezizomycotina</taxon>
        <taxon>Sordariomycetes</taxon>
        <taxon>Sordariomycetidae</taxon>
        <taxon>Thyridiales</taxon>
        <taxon>Thyridiaceae</taxon>
        <taxon>Thyridium</taxon>
    </lineage>
</organism>
<evidence type="ECO:0000256" key="5">
    <source>
        <dbReference type="ARBA" id="ARBA00012699"/>
    </source>
</evidence>
<dbReference type="GO" id="GO:0016020">
    <property type="term" value="C:membrane"/>
    <property type="evidence" value="ECO:0007669"/>
    <property type="project" value="UniProtKB-SubCell"/>
</dbReference>
<dbReference type="OrthoDB" id="1483400at2759"/>
<comment type="subcellular location">
    <subcellularLocation>
        <location evidence="1">Membrane</location>
        <topology evidence="1">Multi-pass membrane protein</topology>
    </subcellularLocation>
</comment>
<keyword evidence="11 16" id="KW-0472">Membrane</keyword>
<evidence type="ECO:0000256" key="14">
    <source>
        <dbReference type="ARBA" id="ARBA00032575"/>
    </source>
</evidence>
<evidence type="ECO:0000256" key="13">
    <source>
        <dbReference type="ARBA" id="ARBA00031543"/>
    </source>
</evidence>
<feature type="region of interest" description="Disordered" evidence="15">
    <location>
        <begin position="512"/>
        <end position="534"/>
    </location>
</feature>
<feature type="transmembrane region" description="Helical" evidence="16">
    <location>
        <begin position="367"/>
        <end position="395"/>
    </location>
</feature>
<evidence type="ECO:0000256" key="8">
    <source>
        <dbReference type="ARBA" id="ARBA00022679"/>
    </source>
</evidence>
<dbReference type="Proteomes" id="UP000319257">
    <property type="component" value="Unassembled WGS sequence"/>
</dbReference>
<feature type="region of interest" description="Disordered" evidence="15">
    <location>
        <begin position="210"/>
        <end position="238"/>
    </location>
</feature>
<dbReference type="EMBL" id="SKBQ01000007">
    <property type="protein sequence ID" value="TPX08270.1"/>
    <property type="molecule type" value="Genomic_DNA"/>
</dbReference>
<dbReference type="InParanoid" id="A0A507ATK3"/>
<dbReference type="Pfam" id="PF13506">
    <property type="entry name" value="Glyco_transf_21"/>
    <property type="match status" value="1"/>
</dbReference>
<dbReference type="EC" id="2.4.1.80" evidence="5"/>
<keyword evidence="19" id="KW-1185">Reference proteome</keyword>
<evidence type="ECO:0000313" key="19">
    <source>
        <dbReference type="Proteomes" id="UP000319257"/>
    </source>
</evidence>
<evidence type="ECO:0000256" key="2">
    <source>
        <dbReference type="ARBA" id="ARBA00004760"/>
    </source>
</evidence>